<feature type="signal peptide" evidence="2">
    <location>
        <begin position="1"/>
        <end position="17"/>
    </location>
</feature>
<reference evidence="4" key="1">
    <citation type="journal article" date="2019" name="Int. J. Syst. Evol. Microbiol.">
        <title>The Global Catalogue of Microorganisms (GCM) 10K type strain sequencing project: providing services to taxonomists for standard genome sequencing and annotation.</title>
        <authorList>
            <consortium name="The Broad Institute Genomics Platform"/>
            <consortium name="The Broad Institute Genome Sequencing Center for Infectious Disease"/>
            <person name="Wu L."/>
            <person name="Ma J."/>
        </authorList>
    </citation>
    <scope>NUCLEOTIDE SEQUENCE [LARGE SCALE GENOMIC DNA]</scope>
    <source>
        <strain evidence="4">JCM 17543</strain>
    </source>
</reference>
<protein>
    <submittedName>
        <fullName evidence="3">Uncharacterized protein</fullName>
    </submittedName>
</protein>
<evidence type="ECO:0000256" key="2">
    <source>
        <dbReference type="SAM" id="SignalP"/>
    </source>
</evidence>
<dbReference type="Proteomes" id="UP001500827">
    <property type="component" value="Unassembled WGS sequence"/>
</dbReference>
<feature type="chain" id="PRO_5045120851" evidence="2">
    <location>
        <begin position="18"/>
        <end position="102"/>
    </location>
</feature>
<comment type="caution">
    <text evidence="3">The sequence shown here is derived from an EMBL/GenBank/DDBJ whole genome shotgun (WGS) entry which is preliminary data.</text>
</comment>
<evidence type="ECO:0000313" key="3">
    <source>
        <dbReference type="EMBL" id="GAA3904312.1"/>
    </source>
</evidence>
<keyword evidence="1" id="KW-0812">Transmembrane</keyword>
<keyword evidence="4" id="KW-1185">Reference proteome</keyword>
<evidence type="ECO:0000313" key="4">
    <source>
        <dbReference type="Proteomes" id="UP001500827"/>
    </source>
</evidence>
<accession>A0ABP7LLJ8</accession>
<keyword evidence="1" id="KW-0472">Membrane</keyword>
<sequence>MKQAAAACLATALTACAATQQADAVAPQAPGFLLGLWHGFIFPVAWIVSLFVSNVAIYAVPNNGGWYDFGYFLGIVVFGVGAKRGHTVTRDRIIDVRARRID</sequence>
<evidence type="ECO:0000256" key="1">
    <source>
        <dbReference type="SAM" id="Phobius"/>
    </source>
</evidence>
<dbReference type="EMBL" id="BAABBM010000001">
    <property type="protein sequence ID" value="GAA3904312.1"/>
    <property type="molecule type" value="Genomic_DNA"/>
</dbReference>
<organism evidence="3 4">
    <name type="scientific">Sphingomonas limnosediminicola</name>
    <dbReference type="NCBI Taxonomy" id="940133"/>
    <lineage>
        <taxon>Bacteria</taxon>
        <taxon>Pseudomonadati</taxon>
        <taxon>Pseudomonadota</taxon>
        <taxon>Alphaproteobacteria</taxon>
        <taxon>Sphingomonadales</taxon>
        <taxon>Sphingomonadaceae</taxon>
        <taxon>Sphingomonas</taxon>
    </lineage>
</organism>
<keyword evidence="2" id="KW-0732">Signal</keyword>
<keyword evidence="1" id="KW-1133">Transmembrane helix</keyword>
<feature type="transmembrane region" description="Helical" evidence="1">
    <location>
        <begin position="40"/>
        <end position="60"/>
    </location>
</feature>
<proteinExistence type="predicted"/>
<gene>
    <name evidence="3" type="ORF">GCM10022276_23670</name>
</gene>
<dbReference type="PROSITE" id="PS51257">
    <property type="entry name" value="PROKAR_LIPOPROTEIN"/>
    <property type="match status" value="1"/>
</dbReference>
<name>A0ABP7LLJ8_9SPHN</name>